<name>A0A4Q8B571_9ACTN</name>
<evidence type="ECO:0000313" key="1">
    <source>
        <dbReference type="EMBL" id="RZU72707.1"/>
    </source>
</evidence>
<dbReference type="EMBL" id="SHLD01000001">
    <property type="protein sequence ID" value="RZU72707.1"/>
    <property type="molecule type" value="Genomic_DNA"/>
</dbReference>
<organism evidence="1 2">
    <name type="scientific">Micromonospora kangleipakensis</name>
    <dbReference type="NCBI Taxonomy" id="1077942"/>
    <lineage>
        <taxon>Bacteria</taxon>
        <taxon>Bacillati</taxon>
        <taxon>Actinomycetota</taxon>
        <taxon>Actinomycetes</taxon>
        <taxon>Micromonosporales</taxon>
        <taxon>Micromonosporaceae</taxon>
        <taxon>Micromonospora</taxon>
    </lineage>
</organism>
<comment type="caution">
    <text evidence="1">The sequence shown here is derived from an EMBL/GenBank/DDBJ whole genome shotgun (WGS) entry which is preliminary data.</text>
</comment>
<dbReference type="Proteomes" id="UP000294114">
    <property type="component" value="Unassembled WGS sequence"/>
</dbReference>
<reference evidence="1 2" key="1">
    <citation type="submission" date="2019-02" db="EMBL/GenBank/DDBJ databases">
        <title>Sequencing the genomes of 1000 actinobacteria strains.</title>
        <authorList>
            <person name="Klenk H.-P."/>
        </authorList>
    </citation>
    <scope>NUCLEOTIDE SEQUENCE [LARGE SCALE GENOMIC DNA]</scope>
    <source>
        <strain evidence="1 2">DSM 45612</strain>
    </source>
</reference>
<accession>A0A4Q8B571</accession>
<protein>
    <submittedName>
        <fullName evidence="1">Uncharacterized protein</fullName>
    </submittedName>
</protein>
<sequence length="102" mass="11171">MNHRESPTVGGMWMVIGEQRGTPAGPEERTAQFTHMAEVTRQSPGFVRGWWGADDDDPAVTHVLVILDTRENARALRRMVEENVTGVRLRTAAVGVEAAATS</sequence>
<gene>
    <name evidence="1" type="ORF">EV384_1087</name>
</gene>
<dbReference type="AlphaFoldDB" id="A0A4Q8B571"/>
<keyword evidence="2" id="KW-1185">Reference proteome</keyword>
<evidence type="ECO:0000313" key="2">
    <source>
        <dbReference type="Proteomes" id="UP000294114"/>
    </source>
</evidence>
<proteinExistence type="predicted"/>